<dbReference type="InterPro" id="IPR000148">
    <property type="entry name" value="Papilloma_E7"/>
</dbReference>
<evidence type="ECO:0000256" key="18">
    <source>
        <dbReference type="HAMAP-Rule" id="MF_04004"/>
    </source>
</evidence>
<dbReference type="GeneID" id="41700857"/>
<dbReference type="KEGG" id="vg:41700857"/>
<dbReference type="RefSeq" id="YP_009553371.1">
    <property type="nucleotide sequence ID" value="NC_040787.1"/>
</dbReference>
<evidence type="ECO:0000256" key="13">
    <source>
        <dbReference type="ARBA" id="ARBA00023163"/>
    </source>
</evidence>
<keyword evidence="13 18" id="KW-0804">Transcription</keyword>
<comment type="subcellular location">
    <subcellularLocation>
        <location evidence="18">Host cytoplasm</location>
    </subcellularLocation>
    <subcellularLocation>
        <location evidence="18">Host nucleus</location>
    </subcellularLocation>
    <text evidence="18">Predominantly found in the host nucleus.</text>
</comment>
<sequence length="119" mass="13328">MLFYKTLRLYKRSVQSIEHCVVCAECSKMIGKEASLKDIVLLEEPPEPVSLICHEALEDEEEPQGDPYKISASCPYCPRKLRIVVLGTTGGIQTLQSLLTTSEVTFVCAVCAKERHYYG</sequence>
<keyword evidence="16 18" id="KW-0899">Viral immunoevasion</keyword>
<evidence type="ECO:0000256" key="3">
    <source>
        <dbReference type="ARBA" id="ARBA00022562"/>
    </source>
</evidence>
<evidence type="ECO:0000256" key="14">
    <source>
        <dbReference type="ARBA" id="ARBA00023200"/>
    </source>
</evidence>
<keyword evidence="7 18" id="KW-0863">Zinc-finger</keyword>
<dbReference type="GO" id="GO:0030430">
    <property type="term" value="C:host cell cytoplasm"/>
    <property type="evidence" value="ECO:0007669"/>
    <property type="project" value="UniProtKB-SubCell"/>
</dbReference>
<keyword evidence="10 18" id="KW-0805">Transcription regulation</keyword>
<evidence type="ECO:0000256" key="8">
    <source>
        <dbReference type="ARBA" id="ARBA00022830"/>
    </source>
</evidence>
<feature type="short sequence motif" description="LXCXE motif; interaction with host RB1 and TMEM173/STING" evidence="18">
    <location>
        <begin position="51"/>
        <end position="55"/>
    </location>
</feature>
<keyword evidence="9 18" id="KW-0862">Zinc</keyword>
<dbReference type="Proteomes" id="UP000290805">
    <property type="component" value="Segment"/>
</dbReference>
<keyword evidence="8 18" id="KW-1114">Inhibition of host interferon signaling pathway by virus</keyword>
<dbReference type="OrthoDB" id="28045at10239"/>
<dbReference type="SUPFAM" id="SSF161234">
    <property type="entry name" value="E7 C-terminal domain-like"/>
    <property type="match status" value="1"/>
</dbReference>
<dbReference type="GO" id="GO:0006351">
    <property type="term" value="P:DNA-templated transcription"/>
    <property type="evidence" value="ECO:0007669"/>
    <property type="project" value="UniProtKB-UniRule"/>
</dbReference>
<proteinExistence type="inferred from homology"/>
<keyword evidence="12 18" id="KW-0010">Activator</keyword>
<comment type="subunit">
    <text evidence="18">Homodimer. Homooligomer. Interacts with host RB1; this interaction induces dissociation of RB1-E2F1 complex thereby disrupting RB1 activity. Interacts with host EP300; this interaction represses EP300 transcriptional activity. Interacts with protein E2; this interaction inhibits E7 oncogenic activity. Interacts with host TMEM173/STING; this interaction impairs the ability of TMEM173/STING to sense cytosolic DNA and promote the production of type I interferon (IFN-alpha and IFN-beta).</text>
</comment>
<comment type="similarity">
    <text evidence="18">Belongs to the papillomaviridae E7 protein family.</text>
</comment>
<dbReference type="HAMAP" id="MF_04004">
    <property type="entry name" value="PPV_E7"/>
    <property type="match status" value="1"/>
</dbReference>
<evidence type="ECO:0000256" key="4">
    <source>
        <dbReference type="ARBA" id="ARBA00022581"/>
    </source>
</evidence>
<keyword evidence="3 18" id="KW-1048">Host nucleus</keyword>
<dbReference type="Gene3D" id="3.30.160.330">
    <property type="match status" value="1"/>
</dbReference>
<dbReference type="GO" id="GO:0003700">
    <property type="term" value="F:DNA-binding transcription factor activity"/>
    <property type="evidence" value="ECO:0007669"/>
    <property type="project" value="UniProtKB-UniRule"/>
</dbReference>
<keyword evidence="1 18" id="KW-1121">Modulation of host cell cycle by virus</keyword>
<comment type="caution">
    <text evidence="18">Lacks conserved residue(s) required for the propagation of feature annotation.</text>
</comment>
<keyword evidence="14 18" id="KW-1035">Host cytoplasm</keyword>
<comment type="function">
    <text evidence="18">Plays a role in viral genome replication by driving entry of quiescent cells into the cell cycle. Stimulation of progression from G1 to S phase allows the virus to efficiently use the cellular DNA replicating machinery to achieve viral genome replication. E7 protein has both transforming and trans-activating activities. Induces the disassembly of the E2F1 transcription factor from RB1, with subsequent transcriptional activation of E2F1-regulated S-phase genes. Interferes with host histone deacetylation mediated by HDAC1 and HDAC2, leading to transcription activation. Plays also a role in the inhibition of both antiviral and antiproliferative functions of host interferon alpha. Interaction with host TMEM173/STING impairs the ability of TMEM173/STING to sense cytosolic DNA and promote the production of type I interferon (IFN-alpha and IFN-beta).</text>
</comment>
<keyword evidence="6 18" id="KW-0479">Metal-binding</keyword>
<comment type="PTM">
    <text evidence="18">Highly phosphorylated.</text>
</comment>
<accession>A0A2I2MP71</accession>
<evidence type="ECO:0000256" key="11">
    <source>
        <dbReference type="ARBA" id="ARBA00023125"/>
    </source>
</evidence>
<comment type="domain">
    <text evidence="18">The E7 terminal domain is an intrinsically disordered domain, whose flexibility and conformational transitions confer target adaptability to the oncoprotein. It allows adaptation to a variety of protein targets and exposes the PEST degradation sequence that regulates its turnover in the cell.</text>
</comment>
<dbReference type="Pfam" id="PF00527">
    <property type="entry name" value="E7"/>
    <property type="match status" value="1"/>
</dbReference>
<evidence type="ECO:0000313" key="19">
    <source>
        <dbReference type="EMBL" id="AQR57908.1"/>
    </source>
</evidence>
<evidence type="ECO:0000256" key="9">
    <source>
        <dbReference type="ARBA" id="ARBA00022833"/>
    </source>
</evidence>
<evidence type="ECO:0000256" key="12">
    <source>
        <dbReference type="ARBA" id="ARBA00023159"/>
    </source>
</evidence>
<keyword evidence="4 18" id="KW-0945">Host-virus interaction</keyword>
<dbReference type="GO" id="GO:0039645">
    <property type="term" value="P:symbiont-mediated perturbation of host cell cycle G1/S transition checkpoint"/>
    <property type="evidence" value="ECO:0007669"/>
    <property type="project" value="UniProtKB-UniRule"/>
</dbReference>
<evidence type="ECO:0000256" key="6">
    <source>
        <dbReference type="ARBA" id="ARBA00022723"/>
    </source>
</evidence>
<keyword evidence="5 18" id="KW-1090">Inhibition of host innate immune response by virus</keyword>
<evidence type="ECO:0000256" key="15">
    <source>
        <dbReference type="ARBA" id="ARBA00023258"/>
    </source>
</evidence>
<evidence type="ECO:0000256" key="1">
    <source>
        <dbReference type="ARBA" id="ARBA00022504"/>
    </source>
</evidence>
<organism evidence="19">
    <name type="scientific">Molossus molossus papillomavirus 1</name>
    <dbReference type="NCBI Taxonomy" id="1959848"/>
    <lineage>
        <taxon>Viruses</taxon>
        <taxon>Monodnaviria</taxon>
        <taxon>Shotokuvirae</taxon>
        <taxon>Cossaviricota</taxon>
        <taxon>Papovaviricetes</taxon>
        <taxon>Zurhausenvirales</taxon>
        <taxon>Papillomaviridae</taxon>
    </lineage>
</organism>
<evidence type="ECO:0000256" key="5">
    <source>
        <dbReference type="ARBA" id="ARBA00022632"/>
    </source>
</evidence>
<gene>
    <name evidence="18 19" type="primary">E7</name>
</gene>
<keyword evidence="2 18" id="KW-0244">Early protein</keyword>
<dbReference type="EMBL" id="KX812447">
    <property type="protein sequence ID" value="AQR57908.1"/>
    <property type="molecule type" value="Genomic_DNA"/>
</dbReference>
<evidence type="ECO:0000256" key="7">
    <source>
        <dbReference type="ARBA" id="ARBA00022771"/>
    </source>
</evidence>
<evidence type="ECO:0000256" key="10">
    <source>
        <dbReference type="ARBA" id="ARBA00023015"/>
    </source>
</evidence>
<dbReference type="GO" id="GO:0052170">
    <property type="term" value="P:symbiont-mediated suppression of host innate immune response"/>
    <property type="evidence" value="ECO:0007669"/>
    <property type="project" value="UniProtKB-KW"/>
</dbReference>
<dbReference type="GO" id="GO:0042025">
    <property type="term" value="C:host cell nucleus"/>
    <property type="evidence" value="ECO:0007669"/>
    <property type="project" value="UniProtKB-SubCell"/>
</dbReference>
<dbReference type="GO" id="GO:0003677">
    <property type="term" value="F:DNA binding"/>
    <property type="evidence" value="ECO:0007669"/>
    <property type="project" value="UniProtKB-UniRule"/>
</dbReference>
<reference evidence="19" key="1">
    <citation type="journal article" date="2017" name="PLoS ONE">
        <title>Virome analysis of two sympatric bat species (Desmodus rotundus and Molossus molossus) in French Guiana.</title>
        <authorList>
            <person name="Salmier A."/>
            <person name="Tirera S."/>
            <person name="de Thoisy B."/>
            <person name="Franc A."/>
            <person name="Darcissac E."/>
            <person name="Donato D."/>
            <person name="Bouchier C."/>
            <person name="Lacoste V."/>
            <person name="Lavergne A."/>
        </authorList>
    </citation>
    <scope>NUCLEOTIDE SEQUENCE [LARGE SCALE GENOMIC DNA]</scope>
    <source>
        <strain evidence="19">MmoPV1_MF</strain>
    </source>
</reference>
<protein>
    <recommendedName>
        <fullName evidence="18">Protein E7</fullName>
    </recommendedName>
</protein>
<keyword evidence="17 18" id="KW-1078">G1/S host cell cycle checkpoint dysregulation by virus</keyword>
<evidence type="ECO:0000256" key="16">
    <source>
        <dbReference type="ARBA" id="ARBA00023280"/>
    </source>
</evidence>
<name>A0A2I2MP71_9PAPI</name>
<dbReference type="GO" id="GO:0039502">
    <property type="term" value="P:symbiont-mediated suppression of host type I interferon-mediated signaling pathway"/>
    <property type="evidence" value="ECO:0007669"/>
    <property type="project" value="UniProtKB-UniRule"/>
</dbReference>
<evidence type="ECO:0000256" key="17">
    <source>
        <dbReference type="ARBA" id="ARBA00023309"/>
    </source>
</evidence>
<dbReference type="GO" id="GO:0008270">
    <property type="term" value="F:zinc ion binding"/>
    <property type="evidence" value="ECO:0007669"/>
    <property type="project" value="UniProtKB-KW"/>
</dbReference>
<keyword evidence="11 18" id="KW-0238">DNA-binding</keyword>
<dbReference type="GO" id="GO:0019904">
    <property type="term" value="F:protein domain specific binding"/>
    <property type="evidence" value="ECO:0007669"/>
    <property type="project" value="UniProtKB-UniRule"/>
</dbReference>
<evidence type="ECO:0000256" key="2">
    <source>
        <dbReference type="ARBA" id="ARBA00022518"/>
    </source>
</evidence>
<feature type="short sequence motif" description="Nuclear export signal" evidence="18">
    <location>
        <begin position="92"/>
        <end position="100"/>
    </location>
</feature>
<keyword evidence="15" id="KW-0922">Interferon antiviral system evasion</keyword>